<sequence>MLRFTSGKFKPVNQDFNVWDHTLPEIYGIILAMFVKLDLVKCLNITESELLDFIIDVDRGYLATYYHSFFHAADVTAVLYHILLDMNASQYLSKPDMAALLLAGLCHDIGHPGLNNLFQVNAKTDLVKQHGETSVLEKYSCSLAMDLVDKHKLFRNIASSPTGILPEGNHATEQSMKESMVKAIMATDMSFHYDMLNNLNGLIEFTSTPSFSPSSSDVENEYDTDHDSAPSSPTDNSTPSLPIPSPTTTTTTNESLQARLDGATSRSITGASYRSASDLTPELRQNLCNCLLHAADISNAVKPWTLCKRWSDLVVQEFFRQGDIEKAQLLPISPNMDRNQHNQHQISLGFGDFVVQPYFESFVEFLPEASPFLAALTRNREQWVLIQKAAVEAEQECVPASATASAAVISGEADTHVEVDTTVADPAAEAKNLQRVNSPLPAHLTSGRRVSVAAGVLVLDETRPLRPPPRRLRHSTNTEASQSHILRKMKRSHSGRALSSCLRDLHVLHPRSMQAVGKTIVSQEAIVTALKREVALAGKETTVNLTIVSTGTTPERSPTGHAAVPIPSSALDSGSVTKLSNVVGTSLPKHSENTAPRLPSPQPAQYRRRRHGSLQIGTQHPSIRQVYGDGYIIFDDDDHSYGRMWDRRDCGDQYHDHGLEGWNGNAEHIPSAIHSAFPNSRHALLPPYSYPHPHQPFTASTTPQPTGSAAFTTAAVTGTPQAVEPIMTPEQAKRFQPGESLLPVFATKMNARSSTPAVMSGQIRYDWTRPPLPPTAPQDKSGGGYGPLDHVIDHHEGPAPAAASVPILTAMALSPPLSIRTTIMSAATVPSATAVISSSLDSKSDLVVDKMTTAIPVEKDLRVTMTESADGPMGCVVGQTVDLPLGATTAKTIASRPKVPSRADASDGVVSLSAASSPMTTTATTTTTML</sequence>
<dbReference type="PRINTS" id="PR00387">
    <property type="entry name" value="PDIESTERASE1"/>
</dbReference>
<dbReference type="AlphaFoldDB" id="A0A9P5RYI1"/>
<dbReference type="PROSITE" id="PS51845">
    <property type="entry name" value="PDEASE_I_2"/>
    <property type="match status" value="1"/>
</dbReference>
<dbReference type="PANTHER" id="PTHR11347">
    <property type="entry name" value="CYCLIC NUCLEOTIDE PHOSPHODIESTERASE"/>
    <property type="match status" value="1"/>
</dbReference>
<feature type="binding site" evidence="4">
    <location>
        <position position="296"/>
    </location>
    <ligand>
        <name>Zn(2+)</name>
        <dbReference type="ChEBI" id="CHEBI:29105"/>
        <label>1</label>
    </ligand>
</feature>
<protein>
    <recommendedName>
        <fullName evidence="5">Phosphodiesterase</fullName>
        <ecNumber evidence="5">3.1.4.-</ecNumber>
    </recommendedName>
</protein>
<keyword evidence="1 4" id="KW-0479">Metal-binding</keyword>
<dbReference type="GO" id="GO:0007165">
    <property type="term" value="P:signal transduction"/>
    <property type="evidence" value="ECO:0007669"/>
    <property type="project" value="InterPro"/>
</dbReference>
<feature type="binding site" evidence="4">
    <location>
        <position position="108"/>
    </location>
    <ligand>
        <name>Zn(2+)</name>
        <dbReference type="ChEBI" id="CHEBI:29105"/>
        <label>1</label>
    </ligand>
</feature>
<feature type="compositionally biased region" description="Polar residues" evidence="6">
    <location>
        <begin position="475"/>
        <end position="484"/>
    </location>
</feature>
<evidence type="ECO:0000256" key="5">
    <source>
        <dbReference type="RuleBase" id="RU363067"/>
    </source>
</evidence>
<feature type="binding site" evidence="4">
    <location>
        <position position="107"/>
    </location>
    <ligand>
        <name>Zn(2+)</name>
        <dbReference type="ChEBI" id="CHEBI:29105"/>
        <label>1</label>
    </ligand>
</feature>
<accession>A0A9P5RYI1</accession>
<dbReference type="InterPro" id="IPR023088">
    <property type="entry name" value="PDEase"/>
</dbReference>
<dbReference type="InterPro" id="IPR002073">
    <property type="entry name" value="PDEase_catalytic_dom"/>
</dbReference>
<dbReference type="SUPFAM" id="SSF109604">
    <property type="entry name" value="HD-domain/PDEase-like"/>
    <property type="match status" value="1"/>
</dbReference>
<proteinExistence type="inferred from homology"/>
<evidence type="ECO:0000256" key="2">
    <source>
        <dbReference type="ARBA" id="ARBA00022801"/>
    </source>
</evidence>
<evidence type="ECO:0000256" key="6">
    <source>
        <dbReference type="SAM" id="MobiDB-lite"/>
    </source>
</evidence>
<keyword evidence="2 5" id="KW-0378">Hydrolase</keyword>
<feature type="binding site" evidence="4">
    <location>
        <position position="71"/>
    </location>
    <ligand>
        <name>Zn(2+)</name>
        <dbReference type="ChEBI" id="CHEBI:29105"/>
        <label>1</label>
    </ligand>
</feature>
<evidence type="ECO:0000256" key="1">
    <source>
        <dbReference type="ARBA" id="ARBA00022723"/>
    </source>
</evidence>
<feature type="active site" description="Proton donor" evidence="3">
    <location>
        <position position="67"/>
    </location>
</feature>
<feature type="domain" description="PDEase" evidence="7">
    <location>
        <begin position="1"/>
        <end position="390"/>
    </location>
</feature>
<evidence type="ECO:0000313" key="9">
    <source>
        <dbReference type="Proteomes" id="UP000748756"/>
    </source>
</evidence>
<comment type="similarity">
    <text evidence="5">Belongs to the cyclic nucleotide phosphodiesterase family.</text>
</comment>
<name>A0A9P5RYI1_9FUNG</name>
<dbReference type="GO" id="GO:0004114">
    <property type="term" value="F:3',5'-cyclic-nucleotide phosphodiesterase activity"/>
    <property type="evidence" value="ECO:0007669"/>
    <property type="project" value="InterPro"/>
</dbReference>
<comment type="cofactor">
    <cofactor evidence="5">
        <name>a divalent metal cation</name>
        <dbReference type="ChEBI" id="CHEBI:60240"/>
    </cofactor>
    <text evidence="5">Binds 2 divalent metal cations per subunit. Site 1 may preferentially bind zinc ions, while site 2 has a preference for magnesium and/or manganese ions.</text>
</comment>
<dbReference type="EMBL" id="JAAAUQ010000408">
    <property type="protein sequence ID" value="KAF9150528.1"/>
    <property type="molecule type" value="Genomic_DNA"/>
</dbReference>
<feature type="region of interest" description="Disordered" evidence="6">
    <location>
        <begin position="765"/>
        <end position="797"/>
    </location>
</feature>
<dbReference type="GO" id="GO:0046872">
    <property type="term" value="F:metal ion binding"/>
    <property type="evidence" value="ECO:0007669"/>
    <property type="project" value="UniProtKB-KW"/>
</dbReference>
<evidence type="ECO:0000256" key="3">
    <source>
        <dbReference type="PIRSR" id="PIRSR623088-1"/>
    </source>
</evidence>
<dbReference type="CDD" id="cd00077">
    <property type="entry name" value="HDc"/>
    <property type="match status" value="1"/>
</dbReference>
<dbReference type="Proteomes" id="UP000748756">
    <property type="component" value="Unassembled WGS sequence"/>
</dbReference>
<dbReference type="PROSITE" id="PS00126">
    <property type="entry name" value="PDEASE_I_1"/>
    <property type="match status" value="1"/>
</dbReference>
<dbReference type="Gene3D" id="1.10.1300.10">
    <property type="entry name" value="3'5'-cyclic nucleotide phosphodiesterase, catalytic domain"/>
    <property type="match status" value="1"/>
</dbReference>
<feature type="binding site" evidence="4">
    <location>
        <position position="108"/>
    </location>
    <ligand>
        <name>Zn(2+)</name>
        <dbReference type="ChEBI" id="CHEBI:29105"/>
        <label>2</label>
    </ligand>
</feature>
<feature type="region of interest" description="Disordered" evidence="6">
    <location>
        <begin position="586"/>
        <end position="608"/>
    </location>
</feature>
<feature type="region of interest" description="Disordered" evidence="6">
    <location>
        <begin position="463"/>
        <end position="492"/>
    </location>
</feature>
<comment type="caution">
    <text evidence="8">The sequence shown here is derived from an EMBL/GenBank/DDBJ whole genome shotgun (WGS) entry which is preliminary data.</text>
</comment>
<dbReference type="InterPro" id="IPR036971">
    <property type="entry name" value="PDEase_catalytic_dom_sf"/>
</dbReference>
<feature type="region of interest" description="Disordered" evidence="6">
    <location>
        <begin position="894"/>
        <end position="930"/>
    </location>
</feature>
<dbReference type="OrthoDB" id="546632at2759"/>
<feature type="region of interest" description="Disordered" evidence="6">
    <location>
        <begin position="210"/>
        <end position="254"/>
    </location>
</feature>
<keyword evidence="9" id="KW-1185">Reference proteome</keyword>
<dbReference type="InterPro" id="IPR023174">
    <property type="entry name" value="PDEase_CS"/>
</dbReference>
<dbReference type="SMART" id="SM00471">
    <property type="entry name" value="HDc"/>
    <property type="match status" value="1"/>
</dbReference>
<organism evidence="8 9">
    <name type="scientific">Linnemannia schmuckeri</name>
    <dbReference type="NCBI Taxonomy" id="64567"/>
    <lineage>
        <taxon>Eukaryota</taxon>
        <taxon>Fungi</taxon>
        <taxon>Fungi incertae sedis</taxon>
        <taxon>Mucoromycota</taxon>
        <taxon>Mortierellomycotina</taxon>
        <taxon>Mortierellomycetes</taxon>
        <taxon>Mortierellales</taxon>
        <taxon>Mortierellaceae</taxon>
        <taxon>Linnemannia</taxon>
    </lineage>
</organism>
<evidence type="ECO:0000256" key="4">
    <source>
        <dbReference type="PIRSR" id="PIRSR623088-3"/>
    </source>
</evidence>
<dbReference type="InterPro" id="IPR003607">
    <property type="entry name" value="HD/PDEase_dom"/>
</dbReference>
<gene>
    <name evidence="8" type="ORF">BG015_007668</name>
</gene>
<feature type="compositionally biased region" description="Low complexity" evidence="6">
    <location>
        <begin position="920"/>
        <end position="930"/>
    </location>
</feature>
<evidence type="ECO:0000259" key="7">
    <source>
        <dbReference type="PROSITE" id="PS51845"/>
    </source>
</evidence>
<dbReference type="Pfam" id="PF00233">
    <property type="entry name" value="PDEase_I"/>
    <property type="match status" value="1"/>
</dbReference>
<evidence type="ECO:0000313" key="8">
    <source>
        <dbReference type="EMBL" id="KAF9150528.1"/>
    </source>
</evidence>
<dbReference type="EC" id="3.1.4.-" evidence="5"/>
<reference evidence="8" key="1">
    <citation type="journal article" date="2020" name="Fungal Divers.">
        <title>Resolving the Mortierellaceae phylogeny through synthesis of multi-gene phylogenetics and phylogenomics.</title>
        <authorList>
            <person name="Vandepol N."/>
            <person name="Liber J."/>
            <person name="Desiro A."/>
            <person name="Na H."/>
            <person name="Kennedy M."/>
            <person name="Barry K."/>
            <person name="Grigoriev I.V."/>
            <person name="Miller A.N."/>
            <person name="O'Donnell K."/>
            <person name="Stajich J.E."/>
            <person name="Bonito G."/>
        </authorList>
    </citation>
    <scope>NUCLEOTIDE SEQUENCE</scope>
    <source>
        <strain evidence="8">NRRL 6426</strain>
    </source>
</reference>